<evidence type="ECO:0000313" key="10">
    <source>
        <dbReference type="Proteomes" id="UP000694392"/>
    </source>
</evidence>
<feature type="coiled-coil region" evidence="8">
    <location>
        <begin position="20"/>
        <end position="118"/>
    </location>
</feature>
<keyword evidence="6" id="KW-0206">Cytoskeleton</keyword>
<accession>A0A8D0GP94</accession>
<organism evidence="9 10">
    <name type="scientific">Sphenodon punctatus</name>
    <name type="common">Tuatara</name>
    <name type="synonym">Hatteria punctata</name>
    <dbReference type="NCBI Taxonomy" id="8508"/>
    <lineage>
        <taxon>Eukaryota</taxon>
        <taxon>Metazoa</taxon>
        <taxon>Chordata</taxon>
        <taxon>Craniata</taxon>
        <taxon>Vertebrata</taxon>
        <taxon>Euteleostomi</taxon>
        <taxon>Lepidosauria</taxon>
        <taxon>Sphenodontia</taxon>
        <taxon>Sphenodontidae</taxon>
        <taxon>Sphenodon</taxon>
    </lineage>
</organism>
<dbReference type="GO" id="GO:0043010">
    <property type="term" value="P:camera-type eye development"/>
    <property type="evidence" value="ECO:0007669"/>
    <property type="project" value="TreeGrafter"/>
</dbReference>
<evidence type="ECO:0000256" key="8">
    <source>
        <dbReference type="SAM" id="Coils"/>
    </source>
</evidence>
<keyword evidence="7" id="KW-0966">Cell projection</keyword>
<reference evidence="9" key="2">
    <citation type="submission" date="2025-09" db="UniProtKB">
        <authorList>
            <consortium name="Ensembl"/>
        </authorList>
    </citation>
    <scope>IDENTIFICATION</scope>
</reference>
<feature type="coiled-coil region" evidence="8">
    <location>
        <begin position="205"/>
        <end position="232"/>
    </location>
</feature>
<feature type="coiled-coil region" evidence="8">
    <location>
        <begin position="262"/>
        <end position="296"/>
    </location>
</feature>
<evidence type="ECO:0000256" key="7">
    <source>
        <dbReference type="ARBA" id="ARBA00023273"/>
    </source>
</evidence>
<dbReference type="InterPro" id="IPR026201">
    <property type="entry name" value="Cep290"/>
</dbReference>
<keyword evidence="10" id="KW-1185">Reference proteome</keyword>
<evidence type="ECO:0000256" key="1">
    <source>
        <dbReference type="ARBA" id="ARBA00004120"/>
    </source>
</evidence>
<reference evidence="9" key="1">
    <citation type="submission" date="2025-08" db="UniProtKB">
        <authorList>
            <consortium name="Ensembl"/>
        </authorList>
    </citation>
    <scope>IDENTIFICATION</scope>
</reference>
<evidence type="ECO:0000256" key="3">
    <source>
        <dbReference type="ARBA" id="ARBA00022490"/>
    </source>
</evidence>
<dbReference type="GO" id="GO:0001822">
    <property type="term" value="P:kidney development"/>
    <property type="evidence" value="ECO:0007669"/>
    <property type="project" value="TreeGrafter"/>
</dbReference>
<dbReference type="OMA" id="GKDNINC"/>
<keyword evidence="5 8" id="KW-0175">Coiled coil</keyword>
<sequence>MKKVVERVQRENEDLKKAPGVVSNEKLATLEQENEKLKSEIEKLKMNLGGQLSMRYESKTKGTEKIIAENERLRKELKKEAESAEKLRISKNNLEIMNEKLTVQLEETVKRLNFAESRGPQLEGADSKSWKSIVVTRMYETKMKEMETDIAKKNQSISDLKQLLREATEHDHKTEKYTQDLKEQIEILKHFPEGARTEQGLARELQLLRLTTDRLEKEKAELIHQVQVYRQSDVTYADESSAAVGYNELLEKGRNDKSVAEIADLQTELKTSDLEKQQLKEEIKKLKEELNNFDPSFFEEIEDLKYNYNEEVKKNILLEERLKKLSGQFGVQEDISASGSIG</sequence>
<dbReference type="GO" id="GO:0034451">
    <property type="term" value="C:centriolar satellite"/>
    <property type="evidence" value="ECO:0007669"/>
    <property type="project" value="TreeGrafter"/>
</dbReference>
<dbReference type="Ensembl" id="ENSSPUT00000012280.1">
    <property type="protein sequence ID" value="ENSSPUP00000011506.1"/>
    <property type="gene ID" value="ENSSPUG00000008840.1"/>
</dbReference>
<dbReference type="GO" id="GO:1905349">
    <property type="term" value="P:ciliary transition zone assembly"/>
    <property type="evidence" value="ECO:0007669"/>
    <property type="project" value="TreeGrafter"/>
</dbReference>
<dbReference type="Proteomes" id="UP000694392">
    <property type="component" value="Unplaced"/>
</dbReference>
<comment type="subcellular location">
    <subcellularLocation>
        <location evidence="1">Cytoplasm</location>
        <location evidence="1">Cytoskeleton</location>
        <location evidence="1">Cilium basal body</location>
    </subcellularLocation>
    <subcellularLocation>
        <location evidence="2">Cytoplasm</location>
        <location evidence="2">Cytoskeleton</location>
        <location evidence="2">Microtubule organizing center</location>
        <location evidence="2">Centrosome</location>
    </subcellularLocation>
</comment>
<dbReference type="PANTHER" id="PTHR18879">
    <property type="entry name" value="CENTROSOMAL PROTEIN OF 290 KDA"/>
    <property type="match status" value="1"/>
</dbReference>
<dbReference type="GeneTree" id="ENSGT00730000111039"/>
<dbReference type="GO" id="GO:1905515">
    <property type="term" value="P:non-motile cilium assembly"/>
    <property type="evidence" value="ECO:0007669"/>
    <property type="project" value="TreeGrafter"/>
</dbReference>
<dbReference type="GO" id="GO:0097711">
    <property type="term" value="P:ciliary basal body-plasma membrane docking"/>
    <property type="evidence" value="ECO:0007669"/>
    <property type="project" value="TreeGrafter"/>
</dbReference>
<evidence type="ECO:0000313" key="9">
    <source>
        <dbReference type="Ensembl" id="ENSSPUP00000011506.1"/>
    </source>
</evidence>
<evidence type="ECO:0000256" key="6">
    <source>
        <dbReference type="ARBA" id="ARBA00023212"/>
    </source>
</evidence>
<keyword evidence="3" id="KW-0963">Cytoplasm</keyword>
<evidence type="ECO:0000256" key="2">
    <source>
        <dbReference type="ARBA" id="ARBA00004300"/>
    </source>
</evidence>
<dbReference type="AlphaFoldDB" id="A0A8D0GP94"/>
<dbReference type="PANTHER" id="PTHR18879:SF20">
    <property type="entry name" value="CENTROSOMAL PROTEIN OF 290 KDA"/>
    <property type="match status" value="1"/>
</dbReference>
<keyword evidence="4" id="KW-0970">Cilium biogenesis/degradation</keyword>
<name>A0A8D0GP94_SPHPU</name>
<evidence type="ECO:0000256" key="5">
    <source>
        <dbReference type="ARBA" id="ARBA00023054"/>
    </source>
</evidence>
<proteinExistence type="predicted"/>
<protein>
    <submittedName>
        <fullName evidence="9">Uncharacterized protein</fullName>
    </submittedName>
</protein>
<evidence type="ECO:0000256" key="4">
    <source>
        <dbReference type="ARBA" id="ARBA00022794"/>
    </source>
</evidence>
<feature type="coiled-coil region" evidence="8">
    <location>
        <begin position="143"/>
        <end position="170"/>
    </location>
</feature>
<dbReference type="GO" id="GO:0035869">
    <property type="term" value="C:ciliary transition zone"/>
    <property type="evidence" value="ECO:0007669"/>
    <property type="project" value="TreeGrafter"/>
</dbReference>